<name>A0ABD2QK90_9PLAT</name>
<keyword evidence="12" id="KW-1185">Reference proteome</keyword>
<dbReference type="PANTHER" id="PTHR19960">
    <property type="entry name" value="TEKTIN"/>
    <property type="match status" value="1"/>
</dbReference>
<dbReference type="Pfam" id="PF03148">
    <property type="entry name" value="Tektin"/>
    <property type="match status" value="1"/>
</dbReference>
<evidence type="ECO:0000256" key="9">
    <source>
        <dbReference type="ARBA" id="ARBA00045224"/>
    </source>
</evidence>
<evidence type="ECO:0000256" key="2">
    <source>
        <dbReference type="ARBA" id="ARBA00007209"/>
    </source>
</evidence>
<keyword evidence="6 10" id="KW-0969">Cilium</keyword>
<evidence type="ECO:0000256" key="5">
    <source>
        <dbReference type="ARBA" id="ARBA00023054"/>
    </source>
</evidence>
<dbReference type="GO" id="GO:0015630">
    <property type="term" value="C:microtubule cytoskeleton"/>
    <property type="evidence" value="ECO:0007669"/>
    <property type="project" value="UniProtKB-UniRule"/>
</dbReference>
<dbReference type="InterPro" id="IPR048256">
    <property type="entry name" value="Tektin-like"/>
</dbReference>
<comment type="function">
    <text evidence="9">Microtubule inner protein (MIP) part of the dynein-decorated doublet microtubules (DMTs) in cilia and flagellar axoneme. Forms filamentous polymers in the walls of ciliary and flagellar microtubules.</text>
</comment>
<keyword evidence="4 10" id="KW-0282">Flagellum</keyword>
<gene>
    <name evidence="11" type="ORF">Ciccas_001347</name>
</gene>
<protein>
    <recommendedName>
        <fullName evidence="10">Tektin</fullName>
    </recommendedName>
</protein>
<comment type="subcellular location">
    <subcellularLocation>
        <location evidence="10">Cytoplasm</location>
        <location evidence="10">Cytoskeleton</location>
        <location evidence="10">Cilium axoneme</location>
    </subcellularLocation>
    <subcellularLocation>
        <location evidence="1">Cytoplasm</location>
        <location evidence="1">Cytoskeleton</location>
        <location evidence="1">Flagellum axoneme</location>
    </subcellularLocation>
</comment>
<dbReference type="GO" id="GO:0060294">
    <property type="term" value="P:cilium movement involved in cell motility"/>
    <property type="evidence" value="ECO:0007669"/>
    <property type="project" value="UniProtKB-UniRule"/>
</dbReference>
<dbReference type="InterPro" id="IPR000435">
    <property type="entry name" value="Tektins"/>
</dbReference>
<sequence>MSNCENCFVPLMHDKEETIKIDVRNYNRNQFSSGNGYRPDDLSAAIKTKEFNFDEWLHKTEEIILESIDQTDVARELINDIHQVQHSCTHKLEIQADRITNQLNGRVQELLQSLAETRFRKEQVEFEMNKLSQTLHSHDINKEKMVKFMQLAQTRRYDRLSRPFNENGHDSAQESLDKEVQDLAEYMHCNESNSAKLRAKLAELGAIQKDLKQEIGQKVLALEVDENVIQMRQRLALHPATNQTPCNMTAAPTKIRVN</sequence>
<dbReference type="AlphaFoldDB" id="A0ABD2QK90"/>
<evidence type="ECO:0000313" key="11">
    <source>
        <dbReference type="EMBL" id="KAL3319964.1"/>
    </source>
</evidence>
<keyword evidence="5" id="KW-0175">Coiled coil</keyword>
<evidence type="ECO:0000313" key="12">
    <source>
        <dbReference type="Proteomes" id="UP001626550"/>
    </source>
</evidence>
<keyword evidence="3" id="KW-0963">Cytoplasm</keyword>
<evidence type="ECO:0000256" key="1">
    <source>
        <dbReference type="ARBA" id="ARBA00004611"/>
    </source>
</evidence>
<comment type="similarity">
    <text evidence="2 10">Belongs to the tektin family.</text>
</comment>
<evidence type="ECO:0000256" key="6">
    <source>
        <dbReference type="ARBA" id="ARBA00023069"/>
    </source>
</evidence>
<evidence type="ECO:0000256" key="8">
    <source>
        <dbReference type="ARBA" id="ARBA00023273"/>
    </source>
</evidence>
<keyword evidence="8 10" id="KW-0966">Cell projection</keyword>
<dbReference type="PANTHER" id="PTHR19960:SF25">
    <property type="entry name" value="TEKTIN-1"/>
    <property type="match status" value="1"/>
</dbReference>
<dbReference type="GO" id="GO:0005930">
    <property type="term" value="C:axoneme"/>
    <property type="evidence" value="ECO:0007669"/>
    <property type="project" value="UniProtKB-SubCell"/>
</dbReference>
<accession>A0ABD2QK90</accession>
<keyword evidence="7" id="KW-0206">Cytoskeleton</keyword>
<evidence type="ECO:0000256" key="7">
    <source>
        <dbReference type="ARBA" id="ARBA00023212"/>
    </source>
</evidence>
<reference evidence="11 12" key="1">
    <citation type="submission" date="2024-11" db="EMBL/GenBank/DDBJ databases">
        <title>Adaptive evolution of stress response genes in parasites aligns with host niche diversity.</title>
        <authorList>
            <person name="Hahn C."/>
            <person name="Resl P."/>
        </authorList>
    </citation>
    <scope>NUCLEOTIDE SEQUENCE [LARGE SCALE GENOMIC DNA]</scope>
    <source>
        <strain evidence="11">EGGRZ-B1_66</strain>
        <tissue evidence="11">Body</tissue>
    </source>
</reference>
<proteinExistence type="inferred from homology"/>
<comment type="caution">
    <text evidence="11">The sequence shown here is derived from an EMBL/GenBank/DDBJ whole genome shotgun (WGS) entry which is preliminary data.</text>
</comment>
<dbReference type="EMBL" id="JBJKFK010000086">
    <property type="protein sequence ID" value="KAL3319964.1"/>
    <property type="molecule type" value="Genomic_DNA"/>
</dbReference>
<evidence type="ECO:0000256" key="3">
    <source>
        <dbReference type="ARBA" id="ARBA00022490"/>
    </source>
</evidence>
<dbReference type="GO" id="GO:0060271">
    <property type="term" value="P:cilium assembly"/>
    <property type="evidence" value="ECO:0007669"/>
    <property type="project" value="UniProtKB-UniRule"/>
</dbReference>
<dbReference type="Proteomes" id="UP001626550">
    <property type="component" value="Unassembled WGS sequence"/>
</dbReference>
<evidence type="ECO:0000256" key="10">
    <source>
        <dbReference type="RuleBase" id="RU367040"/>
    </source>
</evidence>
<evidence type="ECO:0000256" key="4">
    <source>
        <dbReference type="ARBA" id="ARBA00022846"/>
    </source>
</evidence>
<organism evidence="11 12">
    <name type="scientific">Cichlidogyrus casuarinus</name>
    <dbReference type="NCBI Taxonomy" id="1844966"/>
    <lineage>
        <taxon>Eukaryota</taxon>
        <taxon>Metazoa</taxon>
        <taxon>Spiralia</taxon>
        <taxon>Lophotrochozoa</taxon>
        <taxon>Platyhelminthes</taxon>
        <taxon>Monogenea</taxon>
        <taxon>Monopisthocotylea</taxon>
        <taxon>Dactylogyridea</taxon>
        <taxon>Ancyrocephalidae</taxon>
        <taxon>Cichlidogyrus</taxon>
    </lineage>
</organism>